<evidence type="ECO:0000256" key="11">
    <source>
        <dbReference type="ARBA" id="ARBA00029774"/>
    </source>
</evidence>
<comment type="subcellular location">
    <subcellularLocation>
        <location evidence="1">Cytoplasm</location>
    </subcellularLocation>
</comment>
<dbReference type="InterPro" id="IPR006070">
    <property type="entry name" value="Sua5-like_dom"/>
</dbReference>
<dbReference type="GO" id="GO:0006450">
    <property type="term" value="P:regulation of translational fidelity"/>
    <property type="evidence" value="ECO:0007669"/>
    <property type="project" value="TreeGrafter"/>
</dbReference>
<dbReference type="Pfam" id="PF01300">
    <property type="entry name" value="Sua5_yciO_yrdC"/>
    <property type="match status" value="1"/>
</dbReference>
<evidence type="ECO:0000256" key="9">
    <source>
        <dbReference type="ARBA" id="ARBA00022741"/>
    </source>
</evidence>
<evidence type="ECO:0000256" key="7">
    <source>
        <dbReference type="ARBA" id="ARBA00022694"/>
    </source>
</evidence>
<evidence type="ECO:0000256" key="6">
    <source>
        <dbReference type="ARBA" id="ARBA00022679"/>
    </source>
</evidence>
<keyword evidence="6" id="KW-0808">Transferase</keyword>
<name>A0A0A9XT28_LYGHE</name>
<keyword evidence="8" id="KW-0548">Nucleotidyltransferase</keyword>
<reference evidence="14" key="2">
    <citation type="submission" date="2014-07" db="EMBL/GenBank/DDBJ databases">
        <authorList>
            <person name="Hull J."/>
        </authorList>
    </citation>
    <scope>NUCLEOTIDE SEQUENCE</scope>
</reference>
<evidence type="ECO:0000256" key="1">
    <source>
        <dbReference type="ARBA" id="ARBA00004496"/>
    </source>
</evidence>
<comment type="similarity">
    <text evidence="2">Belongs to the SUA5 family.</text>
</comment>
<evidence type="ECO:0000313" key="15">
    <source>
        <dbReference type="EMBL" id="JAP98165.1"/>
    </source>
</evidence>
<feature type="domain" description="YrdC-like" evidence="13">
    <location>
        <begin position="1"/>
        <end position="120"/>
    </location>
</feature>
<reference evidence="15" key="3">
    <citation type="journal article" date="2016" name="Gigascience">
        <title>De novo construction of an expanded transcriptome assembly for the western tarnished plant bug, Lygus hesperus.</title>
        <authorList>
            <person name="Tassone E.E."/>
            <person name="Geib S.M."/>
            <person name="Hall B."/>
            <person name="Fabrick J.A."/>
            <person name="Brent C.S."/>
            <person name="Hull J.J."/>
        </authorList>
    </citation>
    <scope>NUCLEOTIDE SEQUENCE</scope>
</reference>
<gene>
    <name evidence="14" type="primary">ywlC</name>
    <name evidence="15" type="synonym">ywlC_0</name>
    <name evidence="14" type="ORF">CM83_100940</name>
    <name evidence="15" type="ORF">g.20099</name>
</gene>
<dbReference type="PANTHER" id="PTHR17490">
    <property type="entry name" value="SUA5"/>
    <property type="match status" value="1"/>
</dbReference>
<sequence length="173" mass="18430">MEAFWPGPLTLVFPTNGMIVPSVTCALPTVAIRMPSHPIAQQLLRQCDLPLAAPSANLSGRPSPTLPQHVYNDLYNHIDGGIVWCDGTGAQVTNCVYGIESTVAEVVSETEIQVLRPGSITVEQLESVAGCGVVHINKDVVSVPSQPLRTLRELDVAIQSRVVASRTASHTAV</sequence>
<accession>A0A0A9XT28</accession>
<dbReference type="AlphaFoldDB" id="A0A0A9XT28"/>
<comment type="catalytic activity">
    <reaction evidence="12">
        <text>L-threonine + hydrogencarbonate + ATP = L-threonylcarbamoyladenylate + diphosphate + H2O</text>
        <dbReference type="Rhea" id="RHEA:36407"/>
        <dbReference type="ChEBI" id="CHEBI:15377"/>
        <dbReference type="ChEBI" id="CHEBI:17544"/>
        <dbReference type="ChEBI" id="CHEBI:30616"/>
        <dbReference type="ChEBI" id="CHEBI:33019"/>
        <dbReference type="ChEBI" id="CHEBI:57926"/>
        <dbReference type="ChEBI" id="CHEBI:73682"/>
        <dbReference type="EC" id="2.7.7.87"/>
    </reaction>
</comment>
<dbReference type="GO" id="GO:0008033">
    <property type="term" value="P:tRNA processing"/>
    <property type="evidence" value="ECO:0007669"/>
    <property type="project" value="UniProtKB-KW"/>
</dbReference>
<keyword evidence="10" id="KW-0067">ATP-binding</keyword>
<evidence type="ECO:0000256" key="5">
    <source>
        <dbReference type="ARBA" id="ARBA00022490"/>
    </source>
</evidence>
<evidence type="ECO:0000313" key="14">
    <source>
        <dbReference type="EMBL" id="JAG20260.1"/>
    </source>
</evidence>
<dbReference type="EMBL" id="GDHC01020463">
    <property type="protein sequence ID" value="JAP98165.1"/>
    <property type="molecule type" value="Transcribed_RNA"/>
</dbReference>
<proteinExistence type="inferred from homology"/>
<dbReference type="GO" id="GO:0005524">
    <property type="term" value="F:ATP binding"/>
    <property type="evidence" value="ECO:0007669"/>
    <property type="project" value="UniProtKB-KW"/>
</dbReference>
<dbReference type="Gene3D" id="3.90.870.10">
    <property type="entry name" value="DHBP synthase"/>
    <property type="match status" value="1"/>
</dbReference>
<keyword evidence="7" id="KW-0819">tRNA processing</keyword>
<reference evidence="14" key="1">
    <citation type="journal article" date="2014" name="PLoS ONE">
        <title>Transcriptome-Based Identification of ABC Transporters in the Western Tarnished Plant Bug Lygus hesperus.</title>
        <authorList>
            <person name="Hull J.J."/>
            <person name="Chaney K."/>
            <person name="Geib S.M."/>
            <person name="Fabrick J.A."/>
            <person name="Brent C.S."/>
            <person name="Walsh D."/>
            <person name="Lavine L.C."/>
        </authorList>
    </citation>
    <scope>NUCLEOTIDE SEQUENCE</scope>
</reference>
<evidence type="ECO:0000256" key="3">
    <source>
        <dbReference type="ARBA" id="ARBA00012584"/>
    </source>
</evidence>
<protein>
    <recommendedName>
        <fullName evidence="4">Threonylcarbamoyl-AMP synthase</fullName>
        <ecNumber evidence="3">2.7.7.87</ecNumber>
    </recommendedName>
    <alternativeName>
        <fullName evidence="11">L-threonylcarbamoyladenylate synthase</fullName>
    </alternativeName>
</protein>
<dbReference type="PANTHER" id="PTHR17490:SF16">
    <property type="entry name" value="THREONYLCARBAMOYL-AMP SYNTHASE"/>
    <property type="match status" value="1"/>
</dbReference>
<organism evidence="14">
    <name type="scientific">Lygus hesperus</name>
    <name type="common">Western plant bug</name>
    <dbReference type="NCBI Taxonomy" id="30085"/>
    <lineage>
        <taxon>Eukaryota</taxon>
        <taxon>Metazoa</taxon>
        <taxon>Ecdysozoa</taxon>
        <taxon>Arthropoda</taxon>
        <taxon>Hexapoda</taxon>
        <taxon>Insecta</taxon>
        <taxon>Pterygota</taxon>
        <taxon>Neoptera</taxon>
        <taxon>Paraneoptera</taxon>
        <taxon>Hemiptera</taxon>
        <taxon>Heteroptera</taxon>
        <taxon>Panheteroptera</taxon>
        <taxon>Cimicomorpha</taxon>
        <taxon>Miridae</taxon>
        <taxon>Mirini</taxon>
        <taxon>Lygus</taxon>
    </lineage>
</organism>
<evidence type="ECO:0000256" key="2">
    <source>
        <dbReference type="ARBA" id="ARBA00007663"/>
    </source>
</evidence>
<evidence type="ECO:0000256" key="8">
    <source>
        <dbReference type="ARBA" id="ARBA00022695"/>
    </source>
</evidence>
<evidence type="ECO:0000256" key="4">
    <source>
        <dbReference type="ARBA" id="ARBA00015492"/>
    </source>
</evidence>
<dbReference type="InterPro" id="IPR017945">
    <property type="entry name" value="DHBP_synth_RibB-like_a/b_dom"/>
</dbReference>
<evidence type="ECO:0000256" key="10">
    <source>
        <dbReference type="ARBA" id="ARBA00022840"/>
    </source>
</evidence>
<dbReference type="SUPFAM" id="SSF55821">
    <property type="entry name" value="YrdC/RibB"/>
    <property type="match status" value="1"/>
</dbReference>
<dbReference type="EMBL" id="GBHO01023344">
    <property type="protein sequence ID" value="JAG20260.1"/>
    <property type="molecule type" value="Transcribed_RNA"/>
</dbReference>
<keyword evidence="9" id="KW-0547">Nucleotide-binding</keyword>
<keyword evidence="5" id="KW-0963">Cytoplasm</keyword>
<dbReference type="EC" id="2.7.7.87" evidence="3"/>
<dbReference type="GO" id="GO:0005737">
    <property type="term" value="C:cytoplasm"/>
    <property type="evidence" value="ECO:0007669"/>
    <property type="project" value="UniProtKB-SubCell"/>
</dbReference>
<dbReference type="GO" id="GO:0000049">
    <property type="term" value="F:tRNA binding"/>
    <property type="evidence" value="ECO:0007669"/>
    <property type="project" value="TreeGrafter"/>
</dbReference>
<dbReference type="GO" id="GO:0003725">
    <property type="term" value="F:double-stranded RNA binding"/>
    <property type="evidence" value="ECO:0007669"/>
    <property type="project" value="InterPro"/>
</dbReference>
<dbReference type="InterPro" id="IPR050156">
    <property type="entry name" value="TC-AMP_synthase_SUA5"/>
</dbReference>
<evidence type="ECO:0000259" key="13">
    <source>
        <dbReference type="PROSITE" id="PS51163"/>
    </source>
</evidence>
<dbReference type="PROSITE" id="PS51163">
    <property type="entry name" value="YRDC"/>
    <property type="match status" value="1"/>
</dbReference>
<dbReference type="GO" id="GO:0061710">
    <property type="term" value="F:L-threonylcarbamoyladenylate synthase"/>
    <property type="evidence" value="ECO:0007669"/>
    <property type="project" value="UniProtKB-EC"/>
</dbReference>
<evidence type="ECO:0000256" key="12">
    <source>
        <dbReference type="ARBA" id="ARBA00048366"/>
    </source>
</evidence>